<feature type="transmembrane region" description="Helical" evidence="14">
    <location>
        <begin position="240"/>
        <end position="260"/>
    </location>
</feature>
<gene>
    <name evidence="16" type="ORF">OUO13_04190</name>
</gene>
<evidence type="ECO:0000256" key="5">
    <source>
        <dbReference type="ARBA" id="ARBA00022553"/>
    </source>
</evidence>
<feature type="transmembrane region" description="Helical" evidence="14">
    <location>
        <begin position="272"/>
        <end position="293"/>
    </location>
</feature>
<dbReference type="PROSITE" id="PS50283">
    <property type="entry name" value="NA_SOLUT_SYMP_3"/>
    <property type="match status" value="1"/>
</dbReference>
<dbReference type="Gene3D" id="3.30.450.20">
    <property type="entry name" value="PAS domain"/>
    <property type="match status" value="1"/>
</dbReference>
<proteinExistence type="inferred from homology"/>
<protein>
    <recommendedName>
        <fullName evidence="4">histidine kinase</fullName>
        <ecNumber evidence="4">2.7.13.3</ecNumber>
    </recommendedName>
</protein>
<dbReference type="PROSITE" id="PS50109">
    <property type="entry name" value="HIS_KIN"/>
    <property type="match status" value="1"/>
</dbReference>
<keyword evidence="6" id="KW-0808">Transferase</keyword>
<feature type="transmembrane region" description="Helical" evidence="14">
    <location>
        <begin position="69"/>
        <end position="91"/>
    </location>
</feature>
<feature type="transmembrane region" description="Helical" evidence="14">
    <location>
        <begin position="465"/>
        <end position="486"/>
    </location>
</feature>
<dbReference type="InterPro" id="IPR003594">
    <property type="entry name" value="HATPase_dom"/>
</dbReference>
<dbReference type="PRINTS" id="PR00344">
    <property type="entry name" value="BCTRLSENSOR"/>
</dbReference>
<dbReference type="Proteomes" id="UP001150830">
    <property type="component" value="Unassembled WGS sequence"/>
</dbReference>
<dbReference type="InterPro" id="IPR013767">
    <property type="entry name" value="PAS_fold"/>
</dbReference>
<keyword evidence="13 14" id="KW-0472">Membrane</keyword>
<keyword evidence="10 16" id="KW-0067">ATP-binding</keyword>
<name>A0A9X3EC29_9GAMM</name>
<evidence type="ECO:0000313" key="17">
    <source>
        <dbReference type="Proteomes" id="UP001150830"/>
    </source>
</evidence>
<keyword evidence="8" id="KW-0547">Nucleotide-binding</keyword>
<dbReference type="RefSeq" id="WP_283172593.1">
    <property type="nucleotide sequence ID" value="NZ_JAPNOA010000016.1"/>
</dbReference>
<dbReference type="GO" id="GO:0006355">
    <property type="term" value="P:regulation of DNA-templated transcription"/>
    <property type="evidence" value="ECO:0007669"/>
    <property type="project" value="InterPro"/>
</dbReference>
<feature type="transmembrane region" description="Helical" evidence="14">
    <location>
        <begin position="112"/>
        <end position="133"/>
    </location>
</feature>
<organism evidence="16 17">
    <name type="scientific">Parathalassolituus penaei</name>
    <dbReference type="NCBI Taxonomy" id="2997323"/>
    <lineage>
        <taxon>Bacteria</taxon>
        <taxon>Pseudomonadati</taxon>
        <taxon>Pseudomonadota</taxon>
        <taxon>Gammaproteobacteria</taxon>
        <taxon>Oceanospirillales</taxon>
        <taxon>Oceanospirillaceae</taxon>
        <taxon>Parathalassolituus</taxon>
    </lineage>
</organism>
<comment type="catalytic activity">
    <reaction evidence="1">
        <text>ATP + protein L-histidine = ADP + protein N-phospho-L-histidine.</text>
        <dbReference type="EC" id="2.7.13.3"/>
    </reaction>
</comment>
<evidence type="ECO:0000256" key="10">
    <source>
        <dbReference type="ARBA" id="ARBA00022840"/>
    </source>
</evidence>
<dbReference type="InterPro" id="IPR036097">
    <property type="entry name" value="HisK_dim/P_sf"/>
</dbReference>
<evidence type="ECO:0000259" key="15">
    <source>
        <dbReference type="PROSITE" id="PS50109"/>
    </source>
</evidence>
<dbReference type="GO" id="GO:0005524">
    <property type="term" value="F:ATP binding"/>
    <property type="evidence" value="ECO:0007669"/>
    <property type="project" value="UniProtKB-KW"/>
</dbReference>
<dbReference type="InterPro" id="IPR005467">
    <property type="entry name" value="His_kinase_dom"/>
</dbReference>
<feature type="transmembrane region" description="Helical" evidence="14">
    <location>
        <begin position="183"/>
        <end position="207"/>
    </location>
</feature>
<feature type="domain" description="Histidine kinase" evidence="15">
    <location>
        <begin position="753"/>
        <end position="964"/>
    </location>
</feature>
<dbReference type="Gene3D" id="1.10.287.130">
    <property type="match status" value="1"/>
</dbReference>
<keyword evidence="9" id="KW-0418">Kinase</keyword>
<keyword evidence="12" id="KW-0902">Two-component regulatory system</keyword>
<dbReference type="SUPFAM" id="SSF55785">
    <property type="entry name" value="PYP-like sensor domain (PAS domain)"/>
    <property type="match status" value="1"/>
</dbReference>
<sequence>MTFNLSLLCLIMLAYLSLLYFSAYAVERGWVPRRWVQQPVIYLLSLGVFASAWGYYGSVALADLYGFGYLAYFMGLAGAFLMAPLLLKPILSITRMYQLNSLADLLSFRYRSASAGVLVAICMLGVVIPLLTLQMKAVANTMHMLAPEWSDMWLVPGFAVTLMILSILFGARHMTPRENHEGLVFALALETLFKLIAVLIAAGVLLFDLLPQLPDGNQWLSHVSAYFASRTYSPPATPSYALFMMCLAIAIAMPHTFHITFTENVSARSLRLASWAFPVLLLILSMVVPPLIWAGKLMTLNVPPEYFSLGLALEMKSPWLALLVFMGGVAAATGVSIQMTLASSTMLLNHVLFPHHKPGPATDFYRWLLWSRRLLVVAIIGSACLFYLHIGHRLDLNRLGILACGAALQFMPGVFGLLYWKGANHKGFIYGLVAGFTVWSSALLPDLLWHGKDWLPTWLIYDAGNWQYAAIGSLIANFGTLVLVSLRSTTHPAENAAADACILAAQRPSMRPLVAENSNDAILALSRPLGRFMAEREVTQALADLGLPGYEDRPHELRRLRVRLEANLANLMGPTVAQDIIQRYLPLQQGAELTSDIFLIEQRLEGFHDRLSGLAGELDHLRRYHRQTLERLPIGACSLAEDGEILLWNHAMVELTRIPADRVTGTLLAGLPDPWGKLLSSFTNAVPLHEYKKRIDIEGRPRWYNLHKSLIQSANGQPGGIVLLLEDQTDTQLLERELMHSERLASIGRLAAGVAHEIGNPVTGIDCLAQTLQYEAENPDTREIADQIRDQTKRIGKILQSLMNFAHAGNHSTEHEEVNIHTCVEDAMQLLRLSKRSQDILFINECDPDAMVLGDSQRLVQVFVNLLGNARDASQPGDTIVADTIQDEHQVCIRVTDEGHGIPPEILGRVFEPFYTTKEVGKGTGLGLALVYSIIEEHYGQVKIQSPADHNGGTCVRVSLPRYLPEHRTESSL</sequence>
<dbReference type="SMART" id="SM00388">
    <property type="entry name" value="HisKA"/>
    <property type="match status" value="1"/>
</dbReference>
<dbReference type="GO" id="GO:0016020">
    <property type="term" value="C:membrane"/>
    <property type="evidence" value="ECO:0007669"/>
    <property type="project" value="UniProtKB-SubCell"/>
</dbReference>
<dbReference type="InterPro" id="IPR036890">
    <property type="entry name" value="HATPase_C_sf"/>
</dbReference>
<evidence type="ECO:0000256" key="2">
    <source>
        <dbReference type="ARBA" id="ARBA00004141"/>
    </source>
</evidence>
<dbReference type="EC" id="2.7.13.3" evidence="4"/>
<dbReference type="AlphaFoldDB" id="A0A9X3EC29"/>
<dbReference type="Pfam" id="PF00989">
    <property type="entry name" value="PAS"/>
    <property type="match status" value="1"/>
</dbReference>
<feature type="transmembrane region" description="Helical" evidence="14">
    <location>
        <begin position="153"/>
        <end position="171"/>
    </location>
</feature>
<dbReference type="InterPro" id="IPR004358">
    <property type="entry name" value="Sig_transdc_His_kin-like_C"/>
</dbReference>
<feature type="transmembrane region" description="Helical" evidence="14">
    <location>
        <begin position="398"/>
        <end position="420"/>
    </location>
</feature>
<evidence type="ECO:0000256" key="13">
    <source>
        <dbReference type="ARBA" id="ARBA00023136"/>
    </source>
</evidence>
<evidence type="ECO:0000256" key="1">
    <source>
        <dbReference type="ARBA" id="ARBA00000085"/>
    </source>
</evidence>
<dbReference type="SUPFAM" id="SSF55874">
    <property type="entry name" value="ATPase domain of HSP90 chaperone/DNA topoisomerase II/histidine kinase"/>
    <property type="match status" value="1"/>
</dbReference>
<feature type="transmembrane region" description="Helical" evidence="14">
    <location>
        <begin position="427"/>
        <end position="445"/>
    </location>
</feature>
<comment type="subcellular location">
    <subcellularLocation>
        <location evidence="2">Membrane</location>
        <topology evidence="2">Multi-pass membrane protein</topology>
    </subcellularLocation>
</comment>
<dbReference type="Gene3D" id="1.20.1730.10">
    <property type="entry name" value="Sodium/glucose cotransporter"/>
    <property type="match status" value="1"/>
</dbReference>
<dbReference type="PANTHER" id="PTHR43065:SF10">
    <property type="entry name" value="PEROXIDE STRESS-ACTIVATED HISTIDINE KINASE MAK3"/>
    <property type="match status" value="1"/>
</dbReference>
<dbReference type="GO" id="GO:0022857">
    <property type="term" value="F:transmembrane transporter activity"/>
    <property type="evidence" value="ECO:0007669"/>
    <property type="project" value="InterPro"/>
</dbReference>
<evidence type="ECO:0000256" key="3">
    <source>
        <dbReference type="ARBA" id="ARBA00006434"/>
    </source>
</evidence>
<feature type="transmembrane region" description="Helical" evidence="14">
    <location>
        <begin position="374"/>
        <end position="392"/>
    </location>
</feature>
<evidence type="ECO:0000256" key="7">
    <source>
        <dbReference type="ARBA" id="ARBA00022692"/>
    </source>
</evidence>
<dbReference type="InterPro" id="IPR001734">
    <property type="entry name" value="Na/solute_symporter"/>
</dbReference>
<accession>A0A9X3EC29</accession>
<dbReference type="InterPro" id="IPR035965">
    <property type="entry name" value="PAS-like_dom_sf"/>
</dbReference>
<dbReference type="InterPro" id="IPR000014">
    <property type="entry name" value="PAS"/>
</dbReference>
<feature type="transmembrane region" description="Helical" evidence="14">
    <location>
        <begin position="319"/>
        <end position="337"/>
    </location>
</feature>
<dbReference type="GO" id="GO:0000155">
    <property type="term" value="F:phosphorelay sensor kinase activity"/>
    <property type="evidence" value="ECO:0007669"/>
    <property type="project" value="InterPro"/>
</dbReference>
<evidence type="ECO:0000256" key="8">
    <source>
        <dbReference type="ARBA" id="ARBA00022741"/>
    </source>
</evidence>
<comment type="caution">
    <text evidence="16">The sequence shown here is derived from an EMBL/GenBank/DDBJ whole genome shotgun (WGS) entry which is preliminary data.</text>
</comment>
<evidence type="ECO:0000313" key="16">
    <source>
        <dbReference type="EMBL" id="MCY0964376.1"/>
    </source>
</evidence>
<evidence type="ECO:0000256" key="12">
    <source>
        <dbReference type="ARBA" id="ARBA00023012"/>
    </source>
</evidence>
<keyword evidence="17" id="KW-1185">Reference proteome</keyword>
<keyword evidence="11 14" id="KW-1133">Transmembrane helix</keyword>
<keyword evidence="7 14" id="KW-0812">Transmembrane</keyword>
<dbReference type="CDD" id="cd00130">
    <property type="entry name" value="PAS"/>
    <property type="match status" value="1"/>
</dbReference>
<comment type="similarity">
    <text evidence="3">Belongs to the sodium:solute symporter (SSF) (TC 2.A.21) family.</text>
</comment>
<evidence type="ECO:0000256" key="9">
    <source>
        <dbReference type="ARBA" id="ARBA00022777"/>
    </source>
</evidence>
<dbReference type="Gene3D" id="3.30.565.10">
    <property type="entry name" value="Histidine kinase-like ATPase, C-terminal domain"/>
    <property type="match status" value="1"/>
</dbReference>
<evidence type="ECO:0000256" key="6">
    <source>
        <dbReference type="ARBA" id="ARBA00022679"/>
    </source>
</evidence>
<dbReference type="CDD" id="cd10322">
    <property type="entry name" value="SLC5sbd"/>
    <property type="match status" value="1"/>
</dbReference>
<dbReference type="PANTHER" id="PTHR43065">
    <property type="entry name" value="SENSOR HISTIDINE KINASE"/>
    <property type="match status" value="1"/>
</dbReference>
<dbReference type="Pfam" id="PF00512">
    <property type="entry name" value="HisKA"/>
    <property type="match status" value="1"/>
</dbReference>
<evidence type="ECO:0000256" key="11">
    <source>
        <dbReference type="ARBA" id="ARBA00022989"/>
    </source>
</evidence>
<keyword evidence="5" id="KW-0597">Phosphoprotein</keyword>
<dbReference type="EMBL" id="JAPNOA010000016">
    <property type="protein sequence ID" value="MCY0964376.1"/>
    <property type="molecule type" value="Genomic_DNA"/>
</dbReference>
<dbReference type="SUPFAM" id="SSF47384">
    <property type="entry name" value="Homodimeric domain of signal transducing histidine kinase"/>
    <property type="match status" value="1"/>
</dbReference>
<dbReference type="SMART" id="SM00387">
    <property type="entry name" value="HATPase_c"/>
    <property type="match status" value="1"/>
</dbReference>
<feature type="transmembrane region" description="Helical" evidence="14">
    <location>
        <begin position="39"/>
        <end position="57"/>
    </location>
</feature>
<dbReference type="InterPro" id="IPR038377">
    <property type="entry name" value="Na/Glc_symporter_sf"/>
</dbReference>
<evidence type="ECO:0000256" key="14">
    <source>
        <dbReference type="SAM" id="Phobius"/>
    </source>
</evidence>
<dbReference type="CDD" id="cd00082">
    <property type="entry name" value="HisKA"/>
    <property type="match status" value="1"/>
</dbReference>
<evidence type="ECO:0000256" key="4">
    <source>
        <dbReference type="ARBA" id="ARBA00012438"/>
    </source>
</evidence>
<reference evidence="16" key="1">
    <citation type="submission" date="2022-11" db="EMBL/GenBank/DDBJ databases">
        <title>Parathalassolutuus dongxingensis gen. nov., sp. nov., a novel member of family Oceanospirillaceae isolated from a coastal shrimp pond in Guangxi, China.</title>
        <authorList>
            <person name="Chen H."/>
        </authorList>
    </citation>
    <scope>NUCLEOTIDE SEQUENCE</scope>
    <source>
        <strain evidence="16">G-43</strain>
    </source>
</reference>
<feature type="transmembrane region" description="Helical" evidence="14">
    <location>
        <begin position="6"/>
        <end position="27"/>
    </location>
</feature>
<dbReference type="Pfam" id="PF02518">
    <property type="entry name" value="HATPase_c"/>
    <property type="match status" value="1"/>
</dbReference>
<dbReference type="InterPro" id="IPR003661">
    <property type="entry name" value="HisK_dim/P_dom"/>
</dbReference>